<dbReference type="EMBL" id="DS469508">
    <property type="protein sequence ID" value="EDO49639.1"/>
    <property type="molecule type" value="Genomic_DNA"/>
</dbReference>
<comment type="similarity">
    <text evidence="1">Belongs to the liprin family. Liprin-beta subfamily.</text>
</comment>
<dbReference type="eggNOG" id="KOG1899">
    <property type="taxonomic scope" value="Eukaryota"/>
</dbReference>
<evidence type="ECO:0000313" key="6">
    <source>
        <dbReference type="Proteomes" id="UP000001593"/>
    </source>
</evidence>
<dbReference type="CDD" id="cd09569">
    <property type="entry name" value="SAM_liprin-beta1_2_repeat3"/>
    <property type="match status" value="1"/>
</dbReference>
<feature type="domain" description="SAM" evidence="4">
    <location>
        <begin position="80"/>
        <end position="143"/>
    </location>
</feature>
<evidence type="ECO:0000259" key="4">
    <source>
        <dbReference type="PROSITE" id="PS50105"/>
    </source>
</evidence>
<dbReference type="InterPro" id="IPR029515">
    <property type="entry name" value="Liprin"/>
</dbReference>
<dbReference type="Gene3D" id="1.10.150.50">
    <property type="entry name" value="Transcription Factor, Ets-1"/>
    <property type="match status" value="3"/>
</dbReference>
<dbReference type="SUPFAM" id="SSF47769">
    <property type="entry name" value="SAM/Pointed domain"/>
    <property type="match status" value="3"/>
</dbReference>
<keyword evidence="6" id="KW-1185">Reference proteome</keyword>
<dbReference type="AlphaFoldDB" id="A7RFP8"/>
<dbReference type="InterPro" id="IPR013761">
    <property type="entry name" value="SAM/pointed_sf"/>
</dbReference>
<dbReference type="SMART" id="SM00454">
    <property type="entry name" value="SAM"/>
    <property type="match status" value="3"/>
</dbReference>
<sequence length="293" mass="33066">LELPFARWPPQMIMNWLDDLGLGCYTDGCQRNIKCGEDLLRASGVELDRQLGIRHPLHRKKLQLALQAFTSDSPDVMGRLSNHWVLGWLEDIGLPHYKDAFSDACVDGRMLNHLTLDDLQHLKVTNALHHVSIQRAIQCLRFYNFHPNCLKRYPIDEGADVLLWTNGRVMEWLRLVDLAEYAPNLRGSGVHGALMILEPRFTPETLAALLSIPSTKTLLRRHLASHFQSLVGTACSRTKDEAAADPGFTPLMPGVKHKVMKKSKSLGALRKKSKDSDMDNYVCPMDLDIPTQL</sequence>
<keyword evidence="2" id="KW-0677">Repeat</keyword>
<protein>
    <recommendedName>
        <fullName evidence="4">SAM domain-containing protein</fullName>
    </recommendedName>
</protein>
<accession>A7RFP8</accession>
<dbReference type="InterPro" id="IPR001660">
    <property type="entry name" value="SAM"/>
</dbReference>
<evidence type="ECO:0000313" key="5">
    <source>
        <dbReference type="EMBL" id="EDO49639.1"/>
    </source>
</evidence>
<dbReference type="Pfam" id="PF07647">
    <property type="entry name" value="SAM_2"/>
    <property type="match status" value="1"/>
</dbReference>
<dbReference type="Pfam" id="PF00536">
    <property type="entry name" value="SAM_1"/>
    <property type="match status" value="2"/>
</dbReference>
<dbReference type="CDD" id="cd09563">
    <property type="entry name" value="SAM_liprin-beta1_2_repeat1"/>
    <property type="match status" value="1"/>
</dbReference>
<dbReference type="InterPro" id="IPR037618">
    <property type="entry name" value="LIPB1/2_SAM_2nd"/>
</dbReference>
<feature type="non-terminal residue" evidence="5">
    <location>
        <position position="293"/>
    </location>
</feature>
<dbReference type="InterPro" id="IPR037617">
    <property type="entry name" value="LIPB1/2_SAM_1"/>
</dbReference>
<dbReference type="PhylomeDB" id="A7RFP8"/>
<keyword evidence="3" id="KW-0175">Coiled coil</keyword>
<dbReference type="CDD" id="cd09566">
    <property type="entry name" value="SAM_liprin-beta1_2_repeat2"/>
    <property type="match status" value="1"/>
</dbReference>
<evidence type="ECO:0000256" key="3">
    <source>
        <dbReference type="ARBA" id="ARBA00023054"/>
    </source>
</evidence>
<dbReference type="HOGENOM" id="CLU_011689_0_0_1"/>
<dbReference type="FunFam" id="1.10.150.50:FF:000005">
    <property type="entry name" value="Liprin-beta-1 isoform 1"/>
    <property type="match status" value="1"/>
</dbReference>
<dbReference type="InParanoid" id="A7RFP8"/>
<feature type="non-terminal residue" evidence="5">
    <location>
        <position position="1"/>
    </location>
</feature>
<dbReference type="InterPro" id="IPR037619">
    <property type="entry name" value="LIPB1/2_SAM_3rd"/>
</dbReference>
<dbReference type="Proteomes" id="UP000001593">
    <property type="component" value="Unassembled WGS sequence"/>
</dbReference>
<evidence type="ECO:0000256" key="2">
    <source>
        <dbReference type="ARBA" id="ARBA00022737"/>
    </source>
</evidence>
<gene>
    <name evidence="5" type="ORF">NEMVEDRAFT_v1g79910</name>
</gene>
<dbReference type="PANTHER" id="PTHR12587:SF14">
    <property type="entry name" value="AT31531P"/>
    <property type="match status" value="1"/>
</dbReference>
<proteinExistence type="inferred from homology"/>
<dbReference type="STRING" id="45351.A7RFP8"/>
<evidence type="ECO:0000256" key="1">
    <source>
        <dbReference type="ARBA" id="ARBA00007547"/>
    </source>
</evidence>
<organism evidence="5 6">
    <name type="scientific">Nematostella vectensis</name>
    <name type="common">Starlet sea anemone</name>
    <dbReference type="NCBI Taxonomy" id="45351"/>
    <lineage>
        <taxon>Eukaryota</taxon>
        <taxon>Metazoa</taxon>
        <taxon>Cnidaria</taxon>
        <taxon>Anthozoa</taxon>
        <taxon>Hexacorallia</taxon>
        <taxon>Actiniaria</taxon>
        <taxon>Edwardsiidae</taxon>
        <taxon>Nematostella</taxon>
    </lineage>
</organism>
<dbReference type="OMA" id="FARWDTE"/>
<reference evidence="5 6" key="1">
    <citation type="journal article" date="2007" name="Science">
        <title>Sea anemone genome reveals ancestral eumetazoan gene repertoire and genomic organization.</title>
        <authorList>
            <person name="Putnam N.H."/>
            <person name="Srivastava M."/>
            <person name="Hellsten U."/>
            <person name="Dirks B."/>
            <person name="Chapman J."/>
            <person name="Salamov A."/>
            <person name="Terry A."/>
            <person name="Shapiro H."/>
            <person name="Lindquist E."/>
            <person name="Kapitonov V.V."/>
            <person name="Jurka J."/>
            <person name="Genikhovich G."/>
            <person name="Grigoriev I.V."/>
            <person name="Lucas S.M."/>
            <person name="Steele R.E."/>
            <person name="Finnerty J.R."/>
            <person name="Technau U."/>
            <person name="Martindale M.Q."/>
            <person name="Rokhsar D.S."/>
        </authorList>
    </citation>
    <scope>NUCLEOTIDE SEQUENCE [LARGE SCALE GENOMIC DNA]</scope>
    <source>
        <strain evidence="6">CH2 X CH6</strain>
    </source>
</reference>
<feature type="domain" description="SAM" evidence="4">
    <location>
        <begin position="8"/>
        <end position="72"/>
    </location>
</feature>
<dbReference type="PANTHER" id="PTHR12587">
    <property type="entry name" value="LAR INTERACTING PROTEIN LIP -RELATED PROTEIN"/>
    <property type="match status" value="1"/>
</dbReference>
<dbReference type="PROSITE" id="PS50105">
    <property type="entry name" value="SAM_DOMAIN"/>
    <property type="match status" value="2"/>
</dbReference>
<name>A7RFP8_NEMVE</name>